<keyword evidence="1" id="KW-1133">Transmembrane helix</keyword>
<sequence>MADELFKGLYIKERAFMRTCPFCTKEIKEIVMECPFCGQVLHTSEKPKPKWYFSTTIVVIALLSVGPLALPLVWFNPRYKRITKIVVSVIVVALTIWSYFIMKDLYLRFNEKAKELGII</sequence>
<feature type="transmembrane region" description="Helical" evidence="1">
    <location>
        <begin position="51"/>
        <end position="75"/>
    </location>
</feature>
<evidence type="ECO:0000313" key="3">
    <source>
        <dbReference type="Proteomes" id="UP000603434"/>
    </source>
</evidence>
<dbReference type="AlphaFoldDB" id="A0A8J6TL92"/>
<dbReference type="EMBL" id="JACNJH010000120">
    <property type="protein sequence ID" value="MBC8361089.1"/>
    <property type="molecule type" value="Genomic_DNA"/>
</dbReference>
<name>A0A8J6TL92_9BACT</name>
<comment type="caution">
    <text evidence="2">The sequence shown here is derived from an EMBL/GenBank/DDBJ whole genome shotgun (WGS) entry which is preliminary data.</text>
</comment>
<accession>A0A8J6TL92</accession>
<protein>
    <submittedName>
        <fullName evidence="2">Zinc ribbon domain-containing protein</fullName>
    </submittedName>
</protein>
<keyword evidence="1" id="KW-0812">Transmembrane</keyword>
<proteinExistence type="predicted"/>
<gene>
    <name evidence="2" type="ORF">H8E23_06805</name>
</gene>
<evidence type="ECO:0000313" key="2">
    <source>
        <dbReference type="EMBL" id="MBC8361089.1"/>
    </source>
</evidence>
<feature type="transmembrane region" description="Helical" evidence="1">
    <location>
        <begin position="82"/>
        <end position="102"/>
    </location>
</feature>
<dbReference type="Proteomes" id="UP000603434">
    <property type="component" value="Unassembled WGS sequence"/>
</dbReference>
<reference evidence="2 3" key="1">
    <citation type="submission" date="2020-08" db="EMBL/GenBank/DDBJ databases">
        <title>Bridging the membrane lipid divide: bacteria of the FCB group superphylum have the potential to synthesize archaeal ether lipids.</title>
        <authorList>
            <person name="Villanueva L."/>
            <person name="Von Meijenfeldt F.A.B."/>
            <person name="Westbye A.B."/>
            <person name="Yadav S."/>
            <person name="Hopmans E.C."/>
            <person name="Dutilh B.E."/>
            <person name="Sinninghe Damste J.S."/>
        </authorList>
    </citation>
    <scope>NUCLEOTIDE SEQUENCE [LARGE SCALE GENOMIC DNA]</scope>
    <source>
        <strain evidence="2">NIOZ-UU30</strain>
    </source>
</reference>
<organism evidence="2 3">
    <name type="scientific">Candidatus Desulfatibia profunda</name>
    <dbReference type="NCBI Taxonomy" id="2841695"/>
    <lineage>
        <taxon>Bacteria</taxon>
        <taxon>Pseudomonadati</taxon>
        <taxon>Thermodesulfobacteriota</taxon>
        <taxon>Desulfobacteria</taxon>
        <taxon>Desulfobacterales</taxon>
        <taxon>Desulfobacterales incertae sedis</taxon>
        <taxon>Candidatus Desulfatibia</taxon>
    </lineage>
</organism>
<keyword evidence="1" id="KW-0472">Membrane</keyword>
<evidence type="ECO:0000256" key="1">
    <source>
        <dbReference type="SAM" id="Phobius"/>
    </source>
</evidence>